<keyword evidence="1" id="KW-0472">Membrane</keyword>
<dbReference type="Proteomes" id="UP000886724">
    <property type="component" value="Unassembled WGS sequence"/>
</dbReference>
<comment type="caution">
    <text evidence="2">The sequence shown here is derived from an EMBL/GenBank/DDBJ whole genome shotgun (WGS) entry which is preliminary data.</text>
</comment>
<protein>
    <submittedName>
        <fullName evidence="2">Uncharacterized protein</fullName>
    </submittedName>
</protein>
<evidence type="ECO:0000256" key="1">
    <source>
        <dbReference type="SAM" id="Phobius"/>
    </source>
</evidence>
<reference evidence="2" key="1">
    <citation type="journal article" date="2021" name="PeerJ">
        <title>Extensive microbial diversity within the chicken gut microbiome revealed by metagenomics and culture.</title>
        <authorList>
            <person name="Gilroy R."/>
            <person name="Ravi A."/>
            <person name="Getino M."/>
            <person name="Pursley I."/>
            <person name="Horton D.L."/>
            <person name="Alikhan N.F."/>
            <person name="Baker D."/>
            <person name="Gharbi K."/>
            <person name="Hall N."/>
            <person name="Watson M."/>
            <person name="Adriaenssens E.M."/>
            <person name="Foster-Nyarko E."/>
            <person name="Jarju S."/>
            <person name="Secka A."/>
            <person name="Antonio M."/>
            <person name="Oren A."/>
            <person name="Chaudhuri R.R."/>
            <person name="La Ragione R."/>
            <person name="Hildebrand F."/>
            <person name="Pallen M.J."/>
        </authorList>
    </citation>
    <scope>NUCLEOTIDE SEQUENCE</scope>
    <source>
        <strain evidence="2">ChiGjej1B1-14440</strain>
    </source>
</reference>
<reference evidence="2" key="2">
    <citation type="submission" date="2021-04" db="EMBL/GenBank/DDBJ databases">
        <authorList>
            <person name="Gilroy R."/>
        </authorList>
    </citation>
    <scope>NUCLEOTIDE SEQUENCE</scope>
    <source>
        <strain evidence="2">ChiGjej1B1-14440</strain>
    </source>
</reference>
<dbReference type="EMBL" id="DXET01000082">
    <property type="protein sequence ID" value="HIX80998.1"/>
    <property type="molecule type" value="Genomic_DNA"/>
</dbReference>
<name>A0A9D2BM07_9FIRM</name>
<keyword evidence="1" id="KW-0812">Transmembrane</keyword>
<dbReference type="AlphaFoldDB" id="A0A9D2BM07"/>
<organism evidence="2 3">
    <name type="scientific">Candidatus Erysipelatoclostridium merdavium</name>
    <dbReference type="NCBI Taxonomy" id="2838566"/>
    <lineage>
        <taxon>Bacteria</taxon>
        <taxon>Bacillati</taxon>
        <taxon>Bacillota</taxon>
        <taxon>Erysipelotrichia</taxon>
        <taxon>Erysipelotrichales</taxon>
        <taxon>Erysipelotrichales incertae sedis</taxon>
    </lineage>
</organism>
<feature type="transmembrane region" description="Helical" evidence="1">
    <location>
        <begin position="70"/>
        <end position="88"/>
    </location>
</feature>
<accession>A0A9D2BM07</accession>
<feature type="transmembrane region" description="Helical" evidence="1">
    <location>
        <begin position="42"/>
        <end position="64"/>
    </location>
</feature>
<evidence type="ECO:0000313" key="2">
    <source>
        <dbReference type="EMBL" id="HIX80998.1"/>
    </source>
</evidence>
<gene>
    <name evidence="2" type="ORF">H9980_03360</name>
</gene>
<feature type="transmembrane region" description="Helical" evidence="1">
    <location>
        <begin position="15"/>
        <end position="35"/>
    </location>
</feature>
<sequence>MKSIFLGNLIDRKKIIIFLVIDIMLEIAICYTFLGKYILFDLFFFIILLYVTISFCINENWIFTENHVEITYRNSFYTSFLLFFGFIIKNNHDKIYKKISYSDILLVSIKYKAVKLNGPLNTLGDNFYIQIKERSGDIHTFDLRYVYNNKNKILEIIKLLKNHDVHIKDEDNVIDLILNDVNLYDYFRKT</sequence>
<keyword evidence="1" id="KW-1133">Transmembrane helix</keyword>
<evidence type="ECO:0000313" key="3">
    <source>
        <dbReference type="Proteomes" id="UP000886724"/>
    </source>
</evidence>
<proteinExistence type="predicted"/>